<dbReference type="OrthoDB" id="10451974at2759"/>
<proteinExistence type="predicted"/>
<dbReference type="AlphaFoldDB" id="A0A1D3JGL6"/>
<feature type="compositionally biased region" description="Basic and acidic residues" evidence="1">
    <location>
        <begin position="40"/>
        <end position="50"/>
    </location>
</feature>
<evidence type="ECO:0000313" key="2">
    <source>
        <dbReference type="EMBL" id="SBT85039.1"/>
    </source>
</evidence>
<dbReference type="Proteomes" id="UP000242942">
    <property type="component" value="Unassembled WGS sequence"/>
</dbReference>
<dbReference type="VEuPathDB" id="PlasmoDB:POWCR01_000218500"/>
<dbReference type="EMBL" id="FLRI01000615">
    <property type="protein sequence ID" value="SBT85039.1"/>
    <property type="molecule type" value="Genomic_DNA"/>
</dbReference>
<dbReference type="VEuPathDB" id="PlasmoDB:PocGH01_00060800"/>
<name>A0A1D3JGL6_PLAOA</name>
<sequence>MRNKFVLHKLLDLKKYRLLAKTENKNVPKITKLKEKKIGKKEGKKNDEPKNKRKKEYANKIVDLPKNRKKGHSGVKQNKPSNEKGKNNPKNRANQSAQKNKLEESPLQNKMDRNIPTQNNNIPSEIPKNDSFFEKHIASILGLNPQSK</sequence>
<accession>A0A1D3JGL6</accession>
<gene>
    <name evidence="2" type="primary">PocGH01_00060800</name>
    <name evidence="2" type="ORF">POCGH01_00060800</name>
</gene>
<feature type="compositionally biased region" description="Polar residues" evidence="1">
    <location>
        <begin position="88"/>
        <end position="99"/>
    </location>
</feature>
<keyword evidence="3" id="KW-1185">Reference proteome</keyword>
<organism evidence="2 3">
    <name type="scientific">Plasmodium ovale</name>
    <name type="common">malaria parasite P. ovale</name>
    <dbReference type="NCBI Taxonomy" id="36330"/>
    <lineage>
        <taxon>Eukaryota</taxon>
        <taxon>Sar</taxon>
        <taxon>Alveolata</taxon>
        <taxon>Apicomplexa</taxon>
        <taxon>Aconoidasida</taxon>
        <taxon>Haemosporida</taxon>
        <taxon>Plasmodiidae</taxon>
        <taxon>Plasmodium</taxon>
        <taxon>Plasmodium (Plasmodium)</taxon>
    </lineage>
</organism>
<evidence type="ECO:0000256" key="1">
    <source>
        <dbReference type="SAM" id="MobiDB-lite"/>
    </source>
</evidence>
<feature type="region of interest" description="Disordered" evidence="1">
    <location>
        <begin position="20"/>
        <end position="130"/>
    </location>
</feature>
<protein>
    <submittedName>
        <fullName evidence="2">Uncharacterized protein</fullName>
    </submittedName>
</protein>
<evidence type="ECO:0000313" key="3">
    <source>
        <dbReference type="Proteomes" id="UP000242942"/>
    </source>
</evidence>
<reference evidence="2 3" key="1">
    <citation type="submission" date="2016-06" db="EMBL/GenBank/DDBJ databases">
        <authorList>
            <consortium name="Pathogen Informatics"/>
        </authorList>
    </citation>
    <scope>NUCLEOTIDE SEQUENCE [LARGE SCALE GENOMIC DNA]</scope>
    <source>
        <strain evidence="2">PocGH01</strain>
    </source>
</reference>